<dbReference type="PRINTS" id="PR00080">
    <property type="entry name" value="SDRFAMILY"/>
</dbReference>
<dbReference type="FunFam" id="3.40.50.720:FF:000084">
    <property type="entry name" value="Short-chain dehydrogenase reductase"/>
    <property type="match status" value="1"/>
</dbReference>
<dbReference type="PANTHER" id="PTHR42879:SF2">
    <property type="entry name" value="3-OXOACYL-[ACYL-CARRIER-PROTEIN] REDUCTASE FABG"/>
    <property type="match status" value="1"/>
</dbReference>
<name>A0A517NZS8_9BACT</name>
<dbReference type="Gene3D" id="3.40.50.720">
    <property type="entry name" value="NAD(P)-binding Rossmann-like Domain"/>
    <property type="match status" value="1"/>
</dbReference>
<comment type="similarity">
    <text evidence="1">Belongs to the short-chain dehydrogenases/reductases (SDR) family.</text>
</comment>
<dbReference type="EC" id="1.1.1.100" evidence="2"/>
<gene>
    <name evidence="2" type="primary">fabG_9</name>
    <name evidence="2" type="ORF">K239x_46350</name>
</gene>
<accession>A0A517NZS8</accession>
<keyword evidence="3" id="KW-1185">Reference proteome</keyword>
<dbReference type="PRINTS" id="PR00081">
    <property type="entry name" value="GDHRDH"/>
</dbReference>
<dbReference type="RefSeq" id="WP_145420496.1">
    <property type="nucleotide sequence ID" value="NZ_CP036526.1"/>
</dbReference>
<dbReference type="OrthoDB" id="9804774at2"/>
<evidence type="ECO:0000256" key="1">
    <source>
        <dbReference type="ARBA" id="ARBA00006484"/>
    </source>
</evidence>
<dbReference type="InterPro" id="IPR050259">
    <property type="entry name" value="SDR"/>
</dbReference>
<proteinExistence type="inferred from homology"/>
<organism evidence="2 3">
    <name type="scientific">Stieleria marina</name>
    <dbReference type="NCBI Taxonomy" id="1930275"/>
    <lineage>
        <taxon>Bacteria</taxon>
        <taxon>Pseudomonadati</taxon>
        <taxon>Planctomycetota</taxon>
        <taxon>Planctomycetia</taxon>
        <taxon>Pirellulales</taxon>
        <taxon>Pirellulaceae</taxon>
        <taxon>Stieleria</taxon>
    </lineage>
</organism>
<dbReference type="PANTHER" id="PTHR42879">
    <property type="entry name" value="3-OXOACYL-(ACYL-CARRIER-PROTEIN) REDUCTASE"/>
    <property type="match status" value="1"/>
</dbReference>
<sequence length="262" mass="27988">MNLELNNKTALVTASTGGIGLAIATRLAAEGATTIVNGRSEATVETAIGKIRESQPKADLIGLVSDNGTAEGVARTIAEHPQIDILVNNLGIFEAVDFFDLTDEAWQHIFDINVMSGVRLARHYLKEMLEQNTGRIIFISSESGVVPAPEMPHYAMTKTAQLAVSRSLAQLTKGSCVTVNTVMPGSTLTPGVKEFISNLFPDEPYDSAEKRFMADNRPTSLIQRLIEPEEIANMVAFVASPLASAINGAPIRVDGGLIPTIA</sequence>
<dbReference type="SUPFAM" id="SSF51735">
    <property type="entry name" value="NAD(P)-binding Rossmann-fold domains"/>
    <property type="match status" value="1"/>
</dbReference>
<evidence type="ECO:0000313" key="3">
    <source>
        <dbReference type="Proteomes" id="UP000319817"/>
    </source>
</evidence>
<dbReference type="CDD" id="cd05233">
    <property type="entry name" value="SDR_c"/>
    <property type="match status" value="1"/>
</dbReference>
<dbReference type="InterPro" id="IPR036291">
    <property type="entry name" value="NAD(P)-bd_dom_sf"/>
</dbReference>
<evidence type="ECO:0000313" key="2">
    <source>
        <dbReference type="EMBL" id="QDT12625.1"/>
    </source>
</evidence>
<keyword evidence="2" id="KW-0560">Oxidoreductase</keyword>
<dbReference type="EMBL" id="CP036526">
    <property type="protein sequence ID" value="QDT12625.1"/>
    <property type="molecule type" value="Genomic_DNA"/>
</dbReference>
<reference evidence="2 3" key="1">
    <citation type="submission" date="2019-02" db="EMBL/GenBank/DDBJ databases">
        <title>Deep-cultivation of Planctomycetes and their phenomic and genomic characterization uncovers novel biology.</title>
        <authorList>
            <person name="Wiegand S."/>
            <person name="Jogler M."/>
            <person name="Boedeker C."/>
            <person name="Pinto D."/>
            <person name="Vollmers J."/>
            <person name="Rivas-Marin E."/>
            <person name="Kohn T."/>
            <person name="Peeters S.H."/>
            <person name="Heuer A."/>
            <person name="Rast P."/>
            <person name="Oberbeckmann S."/>
            <person name="Bunk B."/>
            <person name="Jeske O."/>
            <person name="Meyerdierks A."/>
            <person name="Storesund J.E."/>
            <person name="Kallscheuer N."/>
            <person name="Luecker S."/>
            <person name="Lage O.M."/>
            <person name="Pohl T."/>
            <person name="Merkel B.J."/>
            <person name="Hornburger P."/>
            <person name="Mueller R.-W."/>
            <person name="Bruemmer F."/>
            <person name="Labrenz M."/>
            <person name="Spormann A.M."/>
            <person name="Op den Camp H."/>
            <person name="Overmann J."/>
            <person name="Amann R."/>
            <person name="Jetten M.S.M."/>
            <person name="Mascher T."/>
            <person name="Medema M.H."/>
            <person name="Devos D.P."/>
            <person name="Kaster A.-K."/>
            <person name="Ovreas L."/>
            <person name="Rohde M."/>
            <person name="Galperin M.Y."/>
            <person name="Jogler C."/>
        </authorList>
    </citation>
    <scope>NUCLEOTIDE SEQUENCE [LARGE SCALE GENOMIC DNA]</scope>
    <source>
        <strain evidence="2 3">K23_9</strain>
    </source>
</reference>
<dbReference type="AlphaFoldDB" id="A0A517NZS8"/>
<dbReference type="GO" id="GO:0004316">
    <property type="term" value="F:3-oxoacyl-[acyl-carrier-protein] reductase (NADPH) activity"/>
    <property type="evidence" value="ECO:0007669"/>
    <property type="project" value="UniProtKB-EC"/>
</dbReference>
<dbReference type="Proteomes" id="UP000319817">
    <property type="component" value="Chromosome"/>
</dbReference>
<protein>
    <submittedName>
        <fullName evidence="2">3-oxoacyl-[acyl-carrier-protein] reductase FabG</fullName>
        <ecNumber evidence="2">1.1.1.100</ecNumber>
    </submittedName>
</protein>
<dbReference type="Pfam" id="PF13561">
    <property type="entry name" value="adh_short_C2"/>
    <property type="match status" value="1"/>
</dbReference>
<dbReference type="InterPro" id="IPR002347">
    <property type="entry name" value="SDR_fam"/>
</dbReference>